<keyword evidence="1" id="KW-0472">Membrane</keyword>
<evidence type="ECO:0000256" key="1">
    <source>
        <dbReference type="SAM" id="Phobius"/>
    </source>
</evidence>
<sequence length="250" mass="28618">MKKTNNIQKLSFVLWFIISFNIVKTHIANVVIPIAKYQMNENANRLDYPFSFFSYWIGMDIVNEQNHIYYLLMPILGMLLVMSVPHRNNLKKIALWGGVGAMTPAIVDLVITSYFLPYIKPDASTVYFCLSPLNFCADLFYTSPMMYVLLYVIWGGVIGGIISIICCLLGIVLKNNIFAFGFLSVFLMMNKEICDLNQWEGYCYYYLVNPGQPVEQLEGADFIRLIAGLIIIIAGVWSIERKKKIEQIDN</sequence>
<name>A0A413YGE5_9FIRM</name>
<dbReference type="EMBL" id="QSHK01000018">
    <property type="protein sequence ID" value="RHC02678.1"/>
    <property type="molecule type" value="Genomic_DNA"/>
</dbReference>
<feature type="transmembrane region" description="Helical" evidence="1">
    <location>
        <begin position="148"/>
        <end position="173"/>
    </location>
</feature>
<accession>A0A413YGE5</accession>
<reference evidence="4 5" key="1">
    <citation type="submission" date="2018-08" db="EMBL/GenBank/DDBJ databases">
        <title>A genome reference for cultivated species of the human gut microbiota.</title>
        <authorList>
            <person name="Zou Y."/>
            <person name="Xue W."/>
            <person name="Luo G."/>
        </authorList>
    </citation>
    <scope>NUCLEOTIDE SEQUENCE [LARGE SCALE GENOMIC DNA]</scope>
    <source>
        <strain evidence="2 4">AF19-4AC</strain>
        <strain evidence="3 5">AM37-5</strain>
    </source>
</reference>
<evidence type="ECO:0000313" key="4">
    <source>
        <dbReference type="Proteomes" id="UP000283630"/>
    </source>
</evidence>
<dbReference type="Proteomes" id="UP000283630">
    <property type="component" value="Unassembled WGS sequence"/>
</dbReference>
<proteinExistence type="predicted"/>
<comment type="caution">
    <text evidence="3">The sequence shown here is derived from an EMBL/GenBank/DDBJ whole genome shotgun (WGS) entry which is preliminary data.</text>
</comment>
<keyword evidence="1" id="KW-0812">Transmembrane</keyword>
<dbReference type="EMBL" id="QRWH01000012">
    <property type="protein sequence ID" value="RGT07673.1"/>
    <property type="molecule type" value="Genomic_DNA"/>
</dbReference>
<organism evidence="3 5">
    <name type="scientific">Dorea formicigenerans</name>
    <dbReference type="NCBI Taxonomy" id="39486"/>
    <lineage>
        <taxon>Bacteria</taxon>
        <taxon>Bacillati</taxon>
        <taxon>Bacillota</taxon>
        <taxon>Clostridia</taxon>
        <taxon>Lachnospirales</taxon>
        <taxon>Lachnospiraceae</taxon>
        <taxon>Dorea</taxon>
    </lineage>
</organism>
<feature type="transmembrane region" description="Helical" evidence="1">
    <location>
        <begin position="93"/>
        <end position="119"/>
    </location>
</feature>
<gene>
    <name evidence="3" type="ORF">DW860_15640</name>
    <name evidence="2" type="ORF">DWX53_11670</name>
</gene>
<dbReference type="Proteomes" id="UP000284742">
    <property type="component" value="Unassembled WGS sequence"/>
</dbReference>
<dbReference type="AlphaFoldDB" id="A0A413YGE5"/>
<evidence type="ECO:0000313" key="5">
    <source>
        <dbReference type="Proteomes" id="UP000284742"/>
    </source>
</evidence>
<dbReference type="RefSeq" id="WP_118145491.1">
    <property type="nucleotide sequence ID" value="NZ_QRWH01000012.1"/>
</dbReference>
<evidence type="ECO:0000313" key="3">
    <source>
        <dbReference type="EMBL" id="RHC02678.1"/>
    </source>
</evidence>
<feature type="transmembrane region" description="Helical" evidence="1">
    <location>
        <begin position="222"/>
        <end position="239"/>
    </location>
</feature>
<feature type="transmembrane region" description="Helical" evidence="1">
    <location>
        <begin position="12"/>
        <end position="35"/>
    </location>
</feature>
<keyword evidence="1" id="KW-1133">Transmembrane helix</keyword>
<feature type="transmembrane region" description="Helical" evidence="1">
    <location>
        <begin position="68"/>
        <end position="86"/>
    </location>
</feature>
<evidence type="ECO:0000313" key="2">
    <source>
        <dbReference type="EMBL" id="RGT07673.1"/>
    </source>
</evidence>
<protein>
    <submittedName>
        <fullName evidence="3">Uncharacterized protein</fullName>
    </submittedName>
</protein>